<gene>
    <name evidence="2" type="ORF">KUDE01_021974</name>
</gene>
<organism evidence="2 3">
    <name type="scientific">Dissostichus eleginoides</name>
    <name type="common">Patagonian toothfish</name>
    <name type="synonym">Dissostichus amissus</name>
    <dbReference type="NCBI Taxonomy" id="100907"/>
    <lineage>
        <taxon>Eukaryota</taxon>
        <taxon>Metazoa</taxon>
        <taxon>Chordata</taxon>
        <taxon>Craniata</taxon>
        <taxon>Vertebrata</taxon>
        <taxon>Euteleostomi</taxon>
        <taxon>Actinopterygii</taxon>
        <taxon>Neopterygii</taxon>
        <taxon>Teleostei</taxon>
        <taxon>Neoteleostei</taxon>
        <taxon>Acanthomorphata</taxon>
        <taxon>Eupercaria</taxon>
        <taxon>Perciformes</taxon>
        <taxon>Notothenioidei</taxon>
        <taxon>Nototheniidae</taxon>
        <taxon>Dissostichus</taxon>
    </lineage>
</organism>
<keyword evidence="3" id="KW-1185">Reference proteome</keyword>
<dbReference type="Proteomes" id="UP001228049">
    <property type="component" value="Unassembled WGS sequence"/>
</dbReference>
<evidence type="ECO:0000313" key="3">
    <source>
        <dbReference type="Proteomes" id="UP001228049"/>
    </source>
</evidence>
<comment type="caution">
    <text evidence="2">The sequence shown here is derived from an EMBL/GenBank/DDBJ whole genome shotgun (WGS) entry which is preliminary data.</text>
</comment>
<proteinExistence type="predicted"/>
<evidence type="ECO:0000256" key="1">
    <source>
        <dbReference type="SAM" id="MobiDB-lite"/>
    </source>
</evidence>
<protein>
    <submittedName>
        <fullName evidence="2">DNA-directed RNA polymerase mitochondrial</fullName>
    </submittedName>
</protein>
<accession>A0AAD9BJ34</accession>
<evidence type="ECO:0000313" key="2">
    <source>
        <dbReference type="EMBL" id="KAK1883648.1"/>
    </source>
</evidence>
<name>A0AAD9BJ34_DISEL</name>
<dbReference type="EMBL" id="JASDAP010000022">
    <property type="protein sequence ID" value="KAK1883648.1"/>
    <property type="molecule type" value="Genomic_DNA"/>
</dbReference>
<keyword evidence="2" id="KW-0804">Transcription</keyword>
<dbReference type="GO" id="GO:0000428">
    <property type="term" value="C:DNA-directed RNA polymerase complex"/>
    <property type="evidence" value="ECO:0007669"/>
    <property type="project" value="UniProtKB-KW"/>
</dbReference>
<sequence length="67" mass="7117">MMFTAVLTEDGEGELTEDGAGMEVLTEDVEGELTEDGEGGEELGDFLATKCGFSEADCDPPKRDLVN</sequence>
<keyword evidence="2" id="KW-0240">DNA-directed RNA polymerase</keyword>
<reference evidence="2" key="1">
    <citation type="submission" date="2023-04" db="EMBL/GenBank/DDBJ databases">
        <title>Chromosome-level genome of Chaenocephalus aceratus.</title>
        <authorList>
            <person name="Park H."/>
        </authorList>
    </citation>
    <scope>NUCLEOTIDE SEQUENCE</scope>
    <source>
        <strain evidence="2">DE</strain>
        <tissue evidence="2">Muscle</tissue>
    </source>
</reference>
<dbReference type="AlphaFoldDB" id="A0AAD9BJ34"/>
<feature type="region of interest" description="Disordered" evidence="1">
    <location>
        <begin position="1"/>
        <end position="23"/>
    </location>
</feature>